<dbReference type="OrthoDB" id="9815501at2"/>
<evidence type="ECO:0000313" key="2">
    <source>
        <dbReference type="Proteomes" id="UP000305887"/>
    </source>
</evidence>
<dbReference type="InterPro" id="IPR038296">
    <property type="entry name" value="ParD_sf"/>
</dbReference>
<accession>A0A5C4MS44</accession>
<dbReference type="InterPro" id="IPR022789">
    <property type="entry name" value="ParD"/>
</dbReference>
<dbReference type="Proteomes" id="UP000305887">
    <property type="component" value="Unassembled WGS sequence"/>
</dbReference>
<dbReference type="EMBL" id="VDFU01000016">
    <property type="protein sequence ID" value="TNC48614.1"/>
    <property type="molecule type" value="Genomic_DNA"/>
</dbReference>
<comment type="caution">
    <text evidence="1">The sequence shown here is derived from an EMBL/GenBank/DDBJ whole genome shotgun (WGS) entry which is preliminary data.</text>
</comment>
<reference evidence="1 2" key="1">
    <citation type="submission" date="2019-06" db="EMBL/GenBank/DDBJ databases">
        <title>YIM 131921 draft genome.</title>
        <authorList>
            <person name="Jiang L."/>
        </authorList>
    </citation>
    <scope>NUCLEOTIDE SEQUENCE [LARGE SCALE GENOMIC DNA]</scope>
    <source>
        <strain evidence="1 2">YIM 131921</strain>
    </source>
</reference>
<gene>
    <name evidence="1" type="ORF">FHG66_13490</name>
</gene>
<dbReference type="RefSeq" id="WP_139077638.1">
    <property type="nucleotide sequence ID" value="NZ_VDFU01000016.1"/>
</dbReference>
<name>A0A5C4MS44_9RHOB</name>
<sequence>MHVPFSRHVALTEPLARFSDGQGATGRYATASEVVRTAQRLLMGREVALPRAAGEAGPLHG</sequence>
<keyword evidence="2" id="KW-1185">Reference proteome</keyword>
<proteinExistence type="predicted"/>
<dbReference type="AlphaFoldDB" id="A0A5C4MS44"/>
<dbReference type="Gene3D" id="6.10.10.120">
    <property type="entry name" value="Antitoxin ParD1-like"/>
    <property type="match status" value="1"/>
</dbReference>
<evidence type="ECO:0000313" key="1">
    <source>
        <dbReference type="EMBL" id="TNC48614.1"/>
    </source>
</evidence>
<organism evidence="1 2">
    <name type="scientific">Rubellimicrobium rubrum</name>
    <dbReference type="NCBI Taxonomy" id="2585369"/>
    <lineage>
        <taxon>Bacteria</taxon>
        <taxon>Pseudomonadati</taxon>
        <taxon>Pseudomonadota</taxon>
        <taxon>Alphaproteobacteria</taxon>
        <taxon>Rhodobacterales</taxon>
        <taxon>Roseobacteraceae</taxon>
        <taxon>Rubellimicrobium</taxon>
    </lineage>
</organism>
<protein>
    <submittedName>
        <fullName evidence="1">Type II toxin-antitoxin system ParD family antitoxin</fullName>
    </submittedName>
</protein>
<dbReference type="Pfam" id="PF03693">
    <property type="entry name" value="ParD_antitoxin"/>
    <property type="match status" value="1"/>
</dbReference>